<dbReference type="EMBL" id="JARACI010001133">
    <property type="protein sequence ID" value="MDD9207632.1"/>
    <property type="molecule type" value="Genomic_DNA"/>
</dbReference>
<dbReference type="SUPFAM" id="SSF159774">
    <property type="entry name" value="YerB-like"/>
    <property type="match status" value="1"/>
</dbReference>
<gene>
    <name evidence="3" type="ORF">PU560_14335</name>
</gene>
<proteinExistence type="predicted"/>
<dbReference type="InterPro" id="IPR023158">
    <property type="entry name" value="YerB-like_sf"/>
</dbReference>
<accession>A0ABT5TZZ3</accession>
<feature type="compositionally biased region" description="Polar residues" evidence="1">
    <location>
        <begin position="25"/>
        <end position="38"/>
    </location>
</feature>
<organism evidence="3 4">
    <name type="scientific">Georgenia halotolerans</name>
    <dbReference type="NCBI Taxonomy" id="3028317"/>
    <lineage>
        <taxon>Bacteria</taxon>
        <taxon>Bacillati</taxon>
        <taxon>Actinomycetota</taxon>
        <taxon>Actinomycetes</taxon>
        <taxon>Micrococcales</taxon>
        <taxon>Bogoriellaceae</taxon>
        <taxon>Georgenia</taxon>
    </lineage>
</organism>
<dbReference type="InterPro" id="IPR035328">
    <property type="entry name" value="DUF3048_C"/>
</dbReference>
<dbReference type="Proteomes" id="UP001165561">
    <property type="component" value="Unassembled WGS sequence"/>
</dbReference>
<reference evidence="3" key="1">
    <citation type="submission" date="2023-02" db="EMBL/GenBank/DDBJ databases">
        <title>Georgenia sp.10Sc9-8, isolated from a soil sample collected from the Taklamakan desert.</title>
        <authorList>
            <person name="Liu S."/>
        </authorList>
    </citation>
    <scope>NUCLEOTIDE SEQUENCE</scope>
    <source>
        <strain evidence="3">10Sc9-8</strain>
    </source>
</reference>
<sequence length="133" mass="14012">TVRLSSLGRPTWEWEPESGTWLRSEGTTPATDASGSRLSAKNVVVVEVPTFDSGYDAQGGEPVPGLELEGRGPALLASGGRTLEVEWTKESTTDPLLLETEDGAAAELVPGSTWVELMPADGGSYQVGRAPTR</sequence>
<protein>
    <submittedName>
        <fullName evidence="3">DUF3048 C-terminal domain-containing protein</fullName>
    </submittedName>
</protein>
<comment type="caution">
    <text evidence="3">The sequence shown here is derived from an EMBL/GenBank/DDBJ whole genome shotgun (WGS) entry which is preliminary data.</text>
</comment>
<dbReference type="Gene3D" id="3.50.90.10">
    <property type="entry name" value="YerB-like"/>
    <property type="match status" value="1"/>
</dbReference>
<evidence type="ECO:0000256" key="1">
    <source>
        <dbReference type="SAM" id="MobiDB-lite"/>
    </source>
</evidence>
<evidence type="ECO:0000313" key="4">
    <source>
        <dbReference type="Proteomes" id="UP001165561"/>
    </source>
</evidence>
<evidence type="ECO:0000313" key="3">
    <source>
        <dbReference type="EMBL" id="MDD9207632.1"/>
    </source>
</evidence>
<feature type="region of interest" description="Disordered" evidence="1">
    <location>
        <begin position="1"/>
        <end position="38"/>
    </location>
</feature>
<dbReference type="Pfam" id="PF17479">
    <property type="entry name" value="DUF3048_C"/>
    <property type="match status" value="1"/>
</dbReference>
<evidence type="ECO:0000259" key="2">
    <source>
        <dbReference type="Pfam" id="PF17479"/>
    </source>
</evidence>
<name>A0ABT5TZZ3_9MICO</name>
<feature type="non-terminal residue" evidence="3">
    <location>
        <position position="1"/>
    </location>
</feature>
<keyword evidence="4" id="KW-1185">Reference proteome</keyword>
<feature type="domain" description="DUF3048" evidence="2">
    <location>
        <begin position="2"/>
        <end position="115"/>
    </location>
</feature>